<dbReference type="SUPFAM" id="SSF54001">
    <property type="entry name" value="Cysteine proteinases"/>
    <property type="match status" value="1"/>
</dbReference>
<proteinExistence type="predicted"/>
<gene>
    <name evidence="4" type="ORF">RN50_02636</name>
</gene>
<keyword evidence="2" id="KW-0812">Transmembrane</keyword>
<keyword evidence="2" id="KW-0472">Membrane</keyword>
<reference evidence="4 5" key="1">
    <citation type="submission" date="2015-02" db="EMBL/GenBank/DDBJ databases">
        <title>Draft genome sequences of ten Microbacterium spp. with emphasis on heavy metal contaminated environments.</title>
        <authorList>
            <person name="Corretto E."/>
        </authorList>
    </citation>
    <scope>NUCLEOTIDE SEQUENCE [LARGE SCALE GENOMIC DNA]</scope>
    <source>
        <strain evidence="4 5">DSM 12966</strain>
    </source>
</reference>
<dbReference type="KEGG" id="mfol:DXT68_02460"/>
<feature type="transmembrane region" description="Helical" evidence="2">
    <location>
        <begin position="683"/>
        <end position="704"/>
    </location>
</feature>
<feature type="region of interest" description="Disordered" evidence="1">
    <location>
        <begin position="648"/>
        <end position="668"/>
    </location>
</feature>
<feature type="transmembrane region" description="Helical" evidence="2">
    <location>
        <begin position="49"/>
        <end position="67"/>
    </location>
</feature>
<feature type="transmembrane region" description="Helical" evidence="2">
    <location>
        <begin position="162"/>
        <end position="194"/>
    </location>
</feature>
<protein>
    <recommendedName>
        <fullName evidence="3">Transglutaminase-like domain-containing protein</fullName>
    </recommendedName>
</protein>
<dbReference type="PATRIC" id="fig|104336.4.peg.2681"/>
<evidence type="ECO:0000256" key="1">
    <source>
        <dbReference type="SAM" id="MobiDB-lite"/>
    </source>
</evidence>
<evidence type="ECO:0000313" key="4">
    <source>
        <dbReference type="EMBL" id="KJL19351.1"/>
    </source>
</evidence>
<organism evidence="4 5">
    <name type="scientific">Microbacterium foliorum</name>
    <dbReference type="NCBI Taxonomy" id="104336"/>
    <lineage>
        <taxon>Bacteria</taxon>
        <taxon>Bacillati</taxon>
        <taxon>Actinomycetota</taxon>
        <taxon>Actinomycetes</taxon>
        <taxon>Micrococcales</taxon>
        <taxon>Microbacteriaceae</taxon>
        <taxon>Microbacterium</taxon>
    </lineage>
</organism>
<dbReference type="InterPro" id="IPR002931">
    <property type="entry name" value="Transglutaminase-like"/>
</dbReference>
<dbReference type="AlphaFoldDB" id="A0A0F0KJB5"/>
<accession>A0A0F0KJB5</accession>
<feature type="transmembrane region" description="Helical" evidence="2">
    <location>
        <begin position="249"/>
        <end position="270"/>
    </location>
</feature>
<comment type="caution">
    <text evidence="4">The sequence shown here is derived from an EMBL/GenBank/DDBJ whole genome shotgun (WGS) entry which is preliminary data.</text>
</comment>
<dbReference type="RefSeq" id="WP_045254936.1">
    <property type="nucleotide sequence ID" value="NZ_CP031425.1"/>
</dbReference>
<feature type="domain" description="Transglutaminase-like" evidence="3">
    <location>
        <begin position="540"/>
        <end position="617"/>
    </location>
</feature>
<evidence type="ECO:0000313" key="5">
    <source>
        <dbReference type="Proteomes" id="UP000033572"/>
    </source>
</evidence>
<evidence type="ECO:0000259" key="3">
    <source>
        <dbReference type="Pfam" id="PF01841"/>
    </source>
</evidence>
<feature type="transmembrane region" description="Helical" evidence="2">
    <location>
        <begin position="21"/>
        <end position="43"/>
    </location>
</feature>
<dbReference type="GeneID" id="94443242"/>
<keyword evidence="2" id="KW-1133">Transmembrane helix</keyword>
<evidence type="ECO:0000256" key="2">
    <source>
        <dbReference type="SAM" id="Phobius"/>
    </source>
</evidence>
<feature type="transmembrane region" description="Helical" evidence="2">
    <location>
        <begin position="74"/>
        <end position="94"/>
    </location>
</feature>
<dbReference type="Proteomes" id="UP000033572">
    <property type="component" value="Unassembled WGS sequence"/>
</dbReference>
<feature type="transmembrane region" description="Helical" evidence="2">
    <location>
        <begin position="135"/>
        <end position="155"/>
    </location>
</feature>
<sequence>MSAGASARDALRRLRELLSALNIWGLGYVLLGIGLATFAAWPLYAAPRALVVGIAGGLLGMLVAVVSRVLRWNLLMSALVAAGVYVVAAAPLAVPSSLTSIPAFFLGVRDAVLGVALGWKQILTLNPPLGEYQAVLVPLLVVMLFGSFAATLLVLEAGRRAAWAVAVVSTMSVFGIAFGLIGTSSAITLWGVALPAPREWLLGIFVFLAGLVWLIGRARLRRAQALRIVAAQNVTRSAAPVWLGIRRHLLSGILLIVALVAGVAVVPAAAQWSDRTVLRDDVEPMVVVQRQISPLSTYRSWFTTSMLDEPVVSISGDTGDLERIRIATLDAYDGEDFHISPDDRFSRLPRTAAPGAGRLSLEFTVGEAYRGIWVPAPRGLAQAPTFEGERAEKLADGFHVDDEGDTAITIAETPDGREGLEPGDRYGVLVDAPGETPALADVRGGDSLLDSEAYPALAEWATMQEQPRTGAGYLEVIDRLRARGYLSHALLEDEQAAGWISSLKSAGGYSFAPTYAGHSASRIEELFTSLVDQERRAGEDADPKMLVAAVGDDEQFAVAAALLAELWGLESRVVLGARLPAAEEVPGIPACDTECTGANMTAWVEVRSSGSDWTAVDVTPQFALLPSTITEGEQLPEHPTVPEQLRSEALDPPQAQSDSRNTDAPPEEVDSGTFASLLAIARVVGLSLLALLLLVLPLLVVVVAKNIRQRSRRLAGDPESRLVGAWEELVDVYADDERPTPWFGTRVQAAAAVDREAATRLAELVDQGVFAPHPPTEADADAAWTIVDEERSAIAERRTRWQNVRSRLRLRSFLARVAPRRARASSDDRLAVGTLAVAGAGAGRQEEDG</sequence>
<dbReference type="Pfam" id="PF01841">
    <property type="entry name" value="Transglut_core"/>
    <property type="match status" value="1"/>
</dbReference>
<dbReference type="InterPro" id="IPR038765">
    <property type="entry name" value="Papain-like_cys_pep_sf"/>
</dbReference>
<dbReference type="EMBL" id="JYIU01000045">
    <property type="protein sequence ID" value="KJL19351.1"/>
    <property type="molecule type" value="Genomic_DNA"/>
</dbReference>
<keyword evidence="5" id="KW-1185">Reference proteome</keyword>
<name>A0A0F0KJB5_9MICO</name>
<feature type="transmembrane region" description="Helical" evidence="2">
    <location>
        <begin position="200"/>
        <end position="218"/>
    </location>
</feature>